<dbReference type="OrthoDB" id="5187577at2"/>
<dbReference type="EMBL" id="CP001867">
    <property type="protein sequence ID" value="ADB74390.1"/>
    <property type="molecule type" value="Genomic_DNA"/>
</dbReference>
<sequence>MRNVALELGKAGTAGTEKGVRPVLRDGVVVATLRASIWKEAATAVVEDREWVLAKDGRELVGRWPADPAGTARLRARQTSWWRGTWDVDLEGLVLQAARASLWRSALRYTDGDRQVALGGTTGGWSPRPTLTADVPLPLHQQVFLLWVESVLARRDAAGAGGAGGDGDGGGGGG</sequence>
<name>D2SDD7_GEOOG</name>
<evidence type="ECO:0000313" key="1">
    <source>
        <dbReference type="EMBL" id="ADB74390.1"/>
    </source>
</evidence>
<gene>
    <name evidence="1" type="ordered locus">Gobs_1674</name>
</gene>
<dbReference type="KEGG" id="gob:Gobs_1674"/>
<reference evidence="1 2" key="1">
    <citation type="journal article" date="2010" name="Stand. Genomic Sci.">
        <title>Complete genome sequence of Geodermatophilus obscurus type strain (G-20).</title>
        <authorList>
            <person name="Ivanova N."/>
            <person name="Sikorski J."/>
            <person name="Jando M."/>
            <person name="Munk C."/>
            <person name="Lapidus A."/>
            <person name="Glavina Del Rio T."/>
            <person name="Copeland A."/>
            <person name="Tice H."/>
            <person name="Cheng J.-F."/>
            <person name="Lucas S."/>
            <person name="Chen F."/>
            <person name="Nolan M."/>
            <person name="Bruce D."/>
            <person name="Goodwin L."/>
            <person name="Pitluck S."/>
            <person name="Mavromatis K."/>
            <person name="Mikhailova N."/>
            <person name="Pati A."/>
            <person name="Chen A."/>
            <person name="Palaniappan K."/>
            <person name="Land M."/>
            <person name="Hauser L."/>
            <person name="Chang Y.-J."/>
            <person name="Jeffries C.D."/>
            <person name="Meincke L."/>
            <person name="Brettin T."/>
            <person name="Detter J.C."/>
            <person name="Detter J.C."/>
            <person name="Rohde M."/>
            <person name="Goeker M."/>
            <person name="Bristow J."/>
            <person name="Eisen J.A."/>
            <person name="Markowitz V."/>
            <person name="Hugenholtz P."/>
            <person name="Kyrpides N.C."/>
            <person name="Klenk H.-P."/>
        </authorList>
    </citation>
    <scope>NUCLEOTIDE SEQUENCE [LARGE SCALE GENOMIC DNA]</scope>
    <source>
        <strain evidence="2">ATCC 25078 / DSM 43160 / JCM 3152 / KCC A-0152 / KCTC 9177 / NBRC 13315 / NRRL B-3577 / G-20</strain>
    </source>
</reference>
<dbReference type="STRING" id="526225.Gobs_1674"/>
<dbReference type="eggNOG" id="ENOG502ZR4W">
    <property type="taxonomic scope" value="Bacteria"/>
</dbReference>
<accession>D2SDD7</accession>
<keyword evidence="2" id="KW-1185">Reference proteome</keyword>
<evidence type="ECO:0000313" key="2">
    <source>
        <dbReference type="Proteomes" id="UP000001382"/>
    </source>
</evidence>
<dbReference type="Proteomes" id="UP000001382">
    <property type="component" value="Chromosome"/>
</dbReference>
<proteinExistence type="predicted"/>
<dbReference type="AlphaFoldDB" id="D2SDD7"/>
<reference evidence="2" key="2">
    <citation type="submission" date="2010-01" db="EMBL/GenBank/DDBJ databases">
        <title>The complete genome of Geodermatophilus obscurus DSM 43160.</title>
        <authorList>
            <consortium name="US DOE Joint Genome Institute (JGI-PGF)"/>
            <person name="Lucas S."/>
            <person name="Copeland A."/>
            <person name="Lapidus A."/>
            <person name="Glavina del Rio T."/>
            <person name="Dalin E."/>
            <person name="Tice H."/>
            <person name="Bruce D."/>
            <person name="Goodwin L."/>
            <person name="Pitluck S."/>
            <person name="Kyrpides N."/>
            <person name="Mavromatis K."/>
            <person name="Ivanova N."/>
            <person name="Munk A.C."/>
            <person name="Brettin T."/>
            <person name="Detter J.C."/>
            <person name="Han C."/>
            <person name="Larimer F."/>
            <person name="Land M."/>
            <person name="Hauser L."/>
            <person name="Markowitz V."/>
            <person name="Cheng J.-F."/>
            <person name="Hugenholtz P."/>
            <person name="Woyke T."/>
            <person name="Wu D."/>
            <person name="Jando M."/>
            <person name="Schneider S."/>
            <person name="Klenk H.-P."/>
            <person name="Eisen J.A."/>
        </authorList>
    </citation>
    <scope>NUCLEOTIDE SEQUENCE [LARGE SCALE GENOMIC DNA]</scope>
    <source>
        <strain evidence="2">ATCC 25078 / DSM 43160 / JCM 3152 / KCC A-0152 / KCTC 9177 / NBRC 13315 / NRRL B-3577 / G-20</strain>
    </source>
</reference>
<protein>
    <submittedName>
        <fullName evidence="1">Uncharacterized protein</fullName>
    </submittedName>
</protein>
<organism evidence="1 2">
    <name type="scientific">Geodermatophilus obscurus (strain ATCC 25078 / DSM 43160 / JCM 3152 / CCUG 61914 / KCC A-0152 / KCTC 9177 / NBRC 13315 / NRRL B-3577 / G-20)</name>
    <dbReference type="NCBI Taxonomy" id="526225"/>
    <lineage>
        <taxon>Bacteria</taxon>
        <taxon>Bacillati</taxon>
        <taxon>Actinomycetota</taxon>
        <taxon>Actinomycetes</taxon>
        <taxon>Geodermatophilales</taxon>
        <taxon>Geodermatophilaceae</taxon>
        <taxon>Geodermatophilus</taxon>
    </lineage>
</organism>
<dbReference type="HOGENOM" id="CLU_1658804_0_0_11"/>